<dbReference type="EnsemblPlants" id="AVESA.00010b.r2.7AG1192680.1">
    <property type="protein sequence ID" value="AVESA.00010b.r2.7AG1192680.1.CDS.1"/>
    <property type="gene ID" value="AVESA.00010b.r2.7AG1192680"/>
</dbReference>
<evidence type="ECO:0000313" key="1">
    <source>
        <dbReference type="EnsemblPlants" id="AVESA.00010b.r2.7AG1192680.1.CDS.1"/>
    </source>
</evidence>
<protein>
    <submittedName>
        <fullName evidence="1">Uncharacterized protein</fullName>
    </submittedName>
</protein>
<dbReference type="Proteomes" id="UP001732700">
    <property type="component" value="Chromosome 7A"/>
</dbReference>
<sequence length="546" mass="60210">MHRLNSATTPMYSRILLRRSSTTTTTSTSPPSLLWDPDAALAVATERVRAGTLSPEDAHHLFDELLQQDAPAQAPALDGFFAALARAPEPSARRDGRALAVALFNRACREEAGRRVAPLTARAYGILMDCCCRLGRPDLGLAFFGRLLKTGLRTNDMEAYTLVKCLCGEKRTDEAVEVLLHRMPELGCAPDVLSYSLVLKILCDDSKSQRALDLLQMMAKQGGRCSPNVVAYSTVIHGFCKEGKVSEACDLFSEMKQQGVEPDVVTYTPVIGALCKARAMDKAELLLRQMVDDGFRPNNMTYSHLVHGYSSLGLWEVVVQLFREMTSEGDIPNIVSRTTSFIVSLCKHGRSKEAAEIALAMIKSGTKVSPSTYGVMLAGLCRDNCTDKAIVLFRKLGAMNVKFDITTFNTMINVMFRVRRREEANNLFAAISANGLVPDASTYEIMITNLLKEGSMEEADQMFSSMERSGCTPSSRLINDIIRMLLEKGEILKAGKYLAKVDGKSISLESSTSSLMMSLFSRDGKFREQIKSLPARYRFYGVTTVE</sequence>
<accession>A0ACD5ZLT1</accession>
<keyword evidence="2" id="KW-1185">Reference proteome</keyword>
<reference evidence="1" key="1">
    <citation type="submission" date="2021-05" db="EMBL/GenBank/DDBJ databases">
        <authorList>
            <person name="Scholz U."/>
            <person name="Mascher M."/>
            <person name="Fiebig A."/>
        </authorList>
    </citation>
    <scope>NUCLEOTIDE SEQUENCE [LARGE SCALE GENOMIC DNA]</scope>
</reference>
<evidence type="ECO:0000313" key="2">
    <source>
        <dbReference type="Proteomes" id="UP001732700"/>
    </source>
</evidence>
<proteinExistence type="predicted"/>
<organism evidence="1 2">
    <name type="scientific">Avena sativa</name>
    <name type="common">Oat</name>
    <dbReference type="NCBI Taxonomy" id="4498"/>
    <lineage>
        <taxon>Eukaryota</taxon>
        <taxon>Viridiplantae</taxon>
        <taxon>Streptophyta</taxon>
        <taxon>Embryophyta</taxon>
        <taxon>Tracheophyta</taxon>
        <taxon>Spermatophyta</taxon>
        <taxon>Magnoliopsida</taxon>
        <taxon>Liliopsida</taxon>
        <taxon>Poales</taxon>
        <taxon>Poaceae</taxon>
        <taxon>BOP clade</taxon>
        <taxon>Pooideae</taxon>
        <taxon>Poodae</taxon>
        <taxon>Poeae</taxon>
        <taxon>Poeae Chloroplast Group 1 (Aveneae type)</taxon>
        <taxon>Aveninae</taxon>
        <taxon>Avena</taxon>
    </lineage>
</organism>
<reference evidence="1" key="2">
    <citation type="submission" date="2025-09" db="UniProtKB">
        <authorList>
            <consortium name="EnsemblPlants"/>
        </authorList>
    </citation>
    <scope>IDENTIFICATION</scope>
</reference>
<name>A0ACD5ZLT1_AVESA</name>